<name>A0ABV4SZS3_9ACTN</name>
<accession>A0ABV4SZS3</accession>
<dbReference type="RefSeq" id="WP_372566989.1">
    <property type="nucleotide sequence ID" value="NZ_JBGOSP010000051.1"/>
</dbReference>
<evidence type="ECO:0000313" key="1">
    <source>
        <dbReference type="EMBL" id="MFA3843124.1"/>
    </source>
</evidence>
<proteinExistence type="predicted"/>
<organism evidence="1 2">
    <name type="scientific">Streptomyces aureus</name>
    <dbReference type="NCBI Taxonomy" id="193461"/>
    <lineage>
        <taxon>Bacteria</taxon>
        <taxon>Bacillati</taxon>
        <taxon>Actinomycetota</taxon>
        <taxon>Actinomycetes</taxon>
        <taxon>Kitasatosporales</taxon>
        <taxon>Streptomycetaceae</taxon>
        <taxon>Streptomyces</taxon>
    </lineage>
</organism>
<reference evidence="1 2" key="1">
    <citation type="submission" date="2024-08" db="EMBL/GenBank/DDBJ databases">
        <title>Genome sequence of Streptomyces aureus CACIA-1.46HGO.</title>
        <authorList>
            <person name="Evangelista-Martinez Z."/>
        </authorList>
    </citation>
    <scope>NUCLEOTIDE SEQUENCE [LARGE SCALE GENOMIC DNA]</scope>
    <source>
        <strain evidence="1 2">CACIA-1.46HGO</strain>
    </source>
</reference>
<comment type="caution">
    <text evidence="1">The sequence shown here is derived from an EMBL/GenBank/DDBJ whole genome shotgun (WGS) entry which is preliminary data.</text>
</comment>
<dbReference type="EMBL" id="JBGOSP010000051">
    <property type="protein sequence ID" value="MFA3843124.1"/>
    <property type="molecule type" value="Genomic_DNA"/>
</dbReference>
<gene>
    <name evidence="1" type="ORF">ACEG43_44540</name>
</gene>
<sequence>MRVVDGCDYQARGGDPELVRGVAPASEAYGGLGSVDELGIGCVPLSPAPRSVRRVDGARQLLGVHVHLSGIPAGAAAYHQVSTVDRTTETLVRAVSGCQ</sequence>
<dbReference type="Proteomes" id="UP001571476">
    <property type="component" value="Unassembled WGS sequence"/>
</dbReference>
<evidence type="ECO:0000313" key="2">
    <source>
        <dbReference type="Proteomes" id="UP001571476"/>
    </source>
</evidence>
<keyword evidence="2" id="KW-1185">Reference proteome</keyword>
<protein>
    <submittedName>
        <fullName evidence="1">Uncharacterized protein</fullName>
    </submittedName>
</protein>